<dbReference type="PROSITE" id="PS50089">
    <property type="entry name" value="ZF_RING_2"/>
    <property type="match status" value="1"/>
</dbReference>
<organism evidence="6 7">
    <name type="scientific">Micromonas commoda (strain RCC299 / NOUM17 / CCMP2709)</name>
    <name type="common">Picoplanktonic green alga</name>
    <dbReference type="NCBI Taxonomy" id="296587"/>
    <lineage>
        <taxon>Eukaryota</taxon>
        <taxon>Viridiplantae</taxon>
        <taxon>Chlorophyta</taxon>
        <taxon>Mamiellophyceae</taxon>
        <taxon>Mamiellales</taxon>
        <taxon>Mamiellaceae</taxon>
        <taxon>Micromonas</taxon>
    </lineage>
</organism>
<evidence type="ECO:0000256" key="2">
    <source>
        <dbReference type="PROSITE-ProRule" id="PRU00175"/>
    </source>
</evidence>
<dbReference type="SUPFAM" id="SSF57850">
    <property type="entry name" value="RING/U-box"/>
    <property type="match status" value="1"/>
</dbReference>
<feature type="domain" description="RING-type" evidence="4">
    <location>
        <begin position="96"/>
        <end position="150"/>
    </location>
</feature>
<dbReference type="Gene3D" id="1.10.238.10">
    <property type="entry name" value="EF-hand"/>
    <property type="match status" value="2"/>
</dbReference>
<evidence type="ECO:0000313" key="7">
    <source>
        <dbReference type="Proteomes" id="UP000002009"/>
    </source>
</evidence>
<evidence type="ECO:0000256" key="1">
    <source>
        <dbReference type="ARBA" id="ARBA00022837"/>
    </source>
</evidence>
<dbReference type="PROSITE" id="PS50222">
    <property type="entry name" value="EF_HAND_2"/>
    <property type="match status" value="2"/>
</dbReference>
<dbReference type="GeneID" id="8243871"/>
<feature type="region of interest" description="Disordered" evidence="3">
    <location>
        <begin position="1"/>
        <end position="46"/>
    </location>
</feature>
<dbReference type="OMA" id="LCKERTA"/>
<dbReference type="InterPro" id="IPR013083">
    <property type="entry name" value="Znf_RING/FYVE/PHD"/>
</dbReference>
<dbReference type="InterPro" id="IPR001841">
    <property type="entry name" value="Znf_RING"/>
</dbReference>
<dbReference type="InterPro" id="IPR018247">
    <property type="entry name" value="EF_Hand_1_Ca_BS"/>
</dbReference>
<dbReference type="KEGG" id="mis:MICPUN_58735"/>
<accession>C1E6Q1</accession>
<dbReference type="SMART" id="SM00054">
    <property type="entry name" value="EFh"/>
    <property type="match status" value="4"/>
</dbReference>
<keyword evidence="7" id="KW-1185">Reference proteome</keyword>
<dbReference type="Gene3D" id="3.30.40.10">
    <property type="entry name" value="Zinc/RING finger domain, C3HC4 (zinc finger)"/>
    <property type="match status" value="1"/>
</dbReference>
<keyword evidence="2" id="KW-0862">Zinc</keyword>
<sequence length="340" mass="37874">MTRRRFQAGSPGAADPEPRPEEQSQRMGFGFNVGFGTTSNSRTMPPVVRRADTTAFVSTPRGPLQSQHLVDQNSGSGASTPRSARDSHVAETYGECAVCFDPLCAQRTAVLTQEHGRGMRKERTRSCAHFFHLACANELRVHHAKCPICRAPFNGVLPVPSPGEDPDGWFAAVDVDGDGRLSPSEVLEALRAQIRCDWHAIERQLPKLWRRWDVNGDGYVEKNELVSRGGLIEYVTKHFPKREHRERPPPPSIARAPNEWFEYWDEDGSGELEKEEVVRALVKTFGLGADMPSLRNIRQIVDAVWCVFDPDGSGAVDRREFLMRDGLADTIVASAGAWRT</sequence>
<reference evidence="6 7" key="1">
    <citation type="journal article" date="2009" name="Science">
        <title>Green evolution and dynamic adaptations revealed by genomes of the marine picoeukaryotes Micromonas.</title>
        <authorList>
            <person name="Worden A.Z."/>
            <person name="Lee J.H."/>
            <person name="Mock T."/>
            <person name="Rouze P."/>
            <person name="Simmons M.P."/>
            <person name="Aerts A.L."/>
            <person name="Allen A.E."/>
            <person name="Cuvelier M.L."/>
            <person name="Derelle E."/>
            <person name="Everett M.V."/>
            <person name="Foulon E."/>
            <person name="Grimwood J."/>
            <person name="Gundlach H."/>
            <person name="Henrissat B."/>
            <person name="Napoli C."/>
            <person name="McDonald S.M."/>
            <person name="Parker M.S."/>
            <person name="Rombauts S."/>
            <person name="Salamov A."/>
            <person name="Von Dassow P."/>
            <person name="Badger J.H."/>
            <person name="Coutinho P.M."/>
            <person name="Demir E."/>
            <person name="Dubchak I."/>
            <person name="Gentemann C."/>
            <person name="Eikrem W."/>
            <person name="Gready J.E."/>
            <person name="John U."/>
            <person name="Lanier W."/>
            <person name="Lindquist E.A."/>
            <person name="Lucas S."/>
            <person name="Mayer K.F."/>
            <person name="Moreau H."/>
            <person name="Not F."/>
            <person name="Otillar R."/>
            <person name="Panaud O."/>
            <person name="Pangilinan J."/>
            <person name="Paulsen I."/>
            <person name="Piegu B."/>
            <person name="Poliakov A."/>
            <person name="Robbens S."/>
            <person name="Schmutz J."/>
            <person name="Toulza E."/>
            <person name="Wyss T."/>
            <person name="Zelensky A."/>
            <person name="Zhou K."/>
            <person name="Armbrust E.V."/>
            <person name="Bhattacharya D."/>
            <person name="Goodenough U.W."/>
            <person name="Van de Peer Y."/>
            <person name="Grigoriev I.V."/>
        </authorList>
    </citation>
    <scope>NUCLEOTIDE SEQUENCE [LARGE SCALE GENOMIC DNA]</scope>
    <source>
        <strain evidence="7">RCC299 / NOUM17</strain>
    </source>
</reference>
<dbReference type="InterPro" id="IPR002048">
    <property type="entry name" value="EF_hand_dom"/>
</dbReference>
<keyword evidence="2" id="KW-0863">Zinc-finger</keyword>
<dbReference type="InterPro" id="IPR011992">
    <property type="entry name" value="EF-hand-dom_pair"/>
</dbReference>
<dbReference type="EMBL" id="CP001326">
    <property type="protein sequence ID" value="ACO63473.1"/>
    <property type="molecule type" value="Genomic_DNA"/>
</dbReference>
<dbReference type="GO" id="GO:0008270">
    <property type="term" value="F:zinc ion binding"/>
    <property type="evidence" value="ECO:0007669"/>
    <property type="project" value="UniProtKB-KW"/>
</dbReference>
<keyword evidence="1" id="KW-0106">Calcium</keyword>
<name>C1E6Q1_MICCC</name>
<dbReference type="STRING" id="296587.C1E6Q1"/>
<dbReference type="PROSITE" id="PS00018">
    <property type="entry name" value="EF_HAND_1"/>
    <property type="match status" value="4"/>
</dbReference>
<proteinExistence type="predicted"/>
<dbReference type="eggNOG" id="ENOG502S2K6">
    <property type="taxonomic scope" value="Eukaryota"/>
</dbReference>
<feature type="region of interest" description="Disordered" evidence="3">
    <location>
        <begin position="58"/>
        <end position="86"/>
    </location>
</feature>
<dbReference type="Proteomes" id="UP000002009">
    <property type="component" value="Chromosome 5"/>
</dbReference>
<evidence type="ECO:0000256" key="3">
    <source>
        <dbReference type="SAM" id="MobiDB-lite"/>
    </source>
</evidence>
<dbReference type="SUPFAM" id="SSF47473">
    <property type="entry name" value="EF-hand"/>
    <property type="match status" value="1"/>
</dbReference>
<evidence type="ECO:0000259" key="5">
    <source>
        <dbReference type="PROSITE" id="PS50222"/>
    </source>
</evidence>
<dbReference type="RefSeq" id="XP_002502215.1">
    <property type="nucleotide sequence ID" value="XM_002502169.1"/>
</dbReference>
<evidence type="ECO:0008006" key="8">
    <source>
        <dbReference type="Google" id="ProtNLM"/>
    </source>
</evidence>
<dbReference type="Pfam" id="PF13202">
    <property type="entry name" value="EF-hand_5"/>
    <property type="match status" value="1"/>
</dbReference>
<feature type="domain" description="EF-hand" evidence="5">
    <location>
        <begin position="259"/>
        <end position="287"/>
    </location>
</feature>
<dbReference type="GO" id="GO:0005509">
    <property type="term" value="F:calcium ion binding"/>
    <property type="evidence" value="ECO:0007669"/>
    <property type="project" value="InterPro"/>
</dbReference>
<evidence type="ECO:0000313" key="6">
    <source>
        <dbReference type="EMBL" id="ACO63473.1"/>
    </source>
</evidence>
<gene>
    <name evidence="6" type="ORF">MICPUN_58735</name>
</gene>
<evidence type="ECO:0000259" key="4">
    <source>
        <dbReference type="PROSITE" id="PS50089"/>
    </source>
</evidence>
<keyword evidence="2" id="KW-0479">Metal-binding</keyword>
<feature type="domain" description="EF-hand" evidence="5">
    <location>
        <begin position="161"/>
        <end position="196"/>
    </location>
</feature>
<dbReference type="AlphaFoldDB" id="C1E6Q1"/>
<dbReference type="InParanoid" id="C1E6Q1"/>
<protein>
    <recommendedName>
        <fullName evidence="8">RING-type domain-containing protein</fullName>
    </recommendedName>
</protein>
<dbReference type="OrthoDB" id="496934at2759"/>
<feature type="compositionally biased region" description="Polar residues" evidence="3">
    <location>
        <begin position="64"/>
        <end position="82"/>
    </location>
</feature>